<evidence type="ECO:0000313" key="2">
    <source>
        <dbReference type="Proteomes" id="UP001234297"/>
    </source>
</evidence>
<evidence type="ECO:0000313" key="1">
    <source>
        <dbReference type="EMBL" id="KAJ8644783.1"/>
    </source>
</evidence>
<sequence>MTTSPSPSFPPPQDSLKTNFLSYSTFLSLLQTYNENPKQVKSIHAQILKTGFQTDINLSTKLHEFYSSQPTPDAARAARNVFTCMAKPDVLSWNLVIKACSKNGQFGQCMDLYVNMQRAGFEPDGFTLPCVLNTCAGLRSLPAGQAVHTQILKSGQNLNLYVNSALVDMYAHCGRVDYAHQVFDEMGERDLVSWNSILSGFMKGDGCEEALSLFSQMRFEGVDPNRTTLSSVIPACGRLLKLGLGRAIHGCVVKLGDEVVGDVKVNSALVFMYSKCRDMDCAERVFASMPERNVVSWNSIISGFVQNERSNEAWDWFKQMKMEGVDESEITLTSMVMASYGLVQGRMMHAYVMKMGLMRDEIIGAALIDMYAKCGNLKDARRVFDEVPRNEMGSWNSMILGYVRNGFPRDALNLFSLLQVSGLRPNSITLVGVLSACADLGIPQHGRSIHDYIILKGIKVNLMVETALIDMYAKCGSVEMAREIFEGMEERDLVAWSVMISGHGLNGQANEAINLFSRMVKDGFRPDHVTFTSILSACSHAGLVQEGWDYFYQMTQVYGIAPKSEQYACMVDLLGRAGKLDEALSLIKGMPIEPGVSVWGALLGACRIHNNIELGGYSAEKLFELDPKDAGYYVLLSNLYAVAGRWGDVKRVRELMKAKGLQKPPGCSWVDLDGNVHEFYVGDKTHPQSVKIYEKLEELGMEMKELGYVADTNLVLHDVEEEVKEDMLSSHSERLAIAFGLINTRPGEPIRVTKNLRVCSDCHRVTKLISKIVGREIIVRDAHRFHHFERGQCSCGDYW</sequence>
<organism evidence="1 2">
    <name type="scientific">Persea americana</name>
    <name type="common">Avocado</name>
    <dbReference type="NCBI Taxonomy" id="3435"/>
    <lineage>
        <taxon>Eukaryota</taxon>
        <taxon>Viridiplantae</taxon>
        <taxon>Streptophyta</taxon>
        <taxon>Embryophyta</taxon>
        <taxon>Tracheophyta</taxon>
        <taxon>Spermatophyta</taxon>
        <taxon>Magnoliopsida</taxon>
        <taxon>Magnoliidae</taxon>
        <taxon>Laurales</taxon>
        <taxon>Lauraceae</taxon>
        <taxon>Persea</taxon>
    </lineage>
</organism>
<reference evidence="1 2" key="1">
    <citation type="journal article" date="2022" name="Hortic Res">
        <title>A haplotype resolved chromosomal level avocado genome allows analysis of novel avocado genes.</title>
        <authorList>
            <person name="Nath O."/>
            <person name="Fletcher S.J."/>
            <person name="Hayward A."/>
            <person name="Shaw L.M."/>
            <person name="Masouleh A.K."/>
            <person name="Furtado A."/>
            <person name="Henry R.J."/>
            <person name="Mitter N."/>
        </authorList>
    </citation>
    <scope>NUCLEOTIDE SEQUENCE [LARGE SCALE GENOMIC DNA]</scope>
    <source>
        <strain evidence="2">cv. Hass</strain>
    </source>
</reference>
<keyword evidence="2" id="KW-1185">Reference proteome</keyword>
<protein>
    <submittedName>
        <fullName evidence="1">Uncharacterized protein</fullName>
    </submittedName>
</protein>
<proteinExistence type="predicted"/>
<dbReference type="Proteomes" id="UP001234297">
    <property type="component" value="Chromosome 2"/>
</dbReference>
<gene>
    <name evidence="1" type="ORF">MRB53_006531</name>
</gene>
<dbReference type="EMBL" id="CM056810">
    <property type="protein sequence ID" value="KAJ8644783.1"/>
    <property type="molecule type" value="Genomic_DNA"/>
</dbReference>
<name>A0ACC2MGP2_PERAE</name>
<comment type="caution">
    <text evidence="1">The sequence shown here is derived from an EMBL/GenBank/DDBJ whole genome shotgun (WGS) entry which is preliminary data.</text>
</comment>
<accession>A0ACC2MGP2</accession>